<dbReference type="PANTHER" id="PTHR47432">
    <property type="entry name" value="CELL WALL ASSEMBLY REGULATOR SMI1"/>
    <property type="match status" value="1"/>
</dbReference>
<feature type="region of interest" description="Disordered" evidence="1">
    <location>
        <begin position="322"/>
        <end position="348"/>
    </location>
</feature>
<name>A0A3N4RY83_9ACTN</name>
<gene>
    <name evidence="3" type="ORF">EDD38_3989</name>
</gene>
<dbReference type="SUPFAM" id="SSF160631">
    <property type="entry name" value="SMI1/KNR4-like"/>
    <property type="match status" value="1"/>
</dbReference>
<evidence type="ECO:0000313" key="3">
    <source>
        <dbReference type="EMBL" id="RPE35635.1"/>
    </source>
</evidence>
<organism evidence="3 4">
    <name type="scientific">Kitasatospora cineracea</name>
    <dbReference type="NCBI Taxonomy" id="88074"/>
    <lineage>
        <taxon>Bacteria</taxon>
        <taxon>Bacillati</taxon>
        <taxon>Actinomycetota</taxon>
        <taxon>Actinomycetes</taxon>
        <taxon>Kitasatosporales</taxon>
        <taxon>Streptomycetaceae</taxon>
        <taxon>Kitasatospora</taxon>
    </lineage>
</organism>
<reference evidence="3 4" key="1">
    <citation type="submission" date="2018-11" db="EMBL/GenBank/DDBJ databases">
        <title>Sequencing the genomes of 1000 actinobacteria strains.</title>
        <authorList>
            <person name="Klenk H.-P."/>
        </authorList>
    </citation>
    <scope>NUCLEOTIDE SEQUENCE [LARGE SCALE GENOMIC DNA]</scope>
    <source>
        <strain evidence="3 4">DSM 44781</strain>
    </source>
</reference>
<dbReference type="Pfam" id="PF09346">
    <property type="entry name" value="SMI1_KNR4"/>
    <property type="match status" value="1"/>
</dbReference>
<dbReference type="RefSeq" id="WP_123819005.1">
    <property type="nucleotide sequence ID" value="NZ_RKQG01000001.1"/>
</dbReference>
<sequence>MTVERLERDVREFVARLVRGAPEGWTDFELTVKAGPAGTECDGWWVVPGRVPRPTGAVAGAEALAAAIAAERGWRGARLAVRGRPGGTFDFGAEPGTVLSGDTVVLDPGYVHPLPDERAPGSALPPAGDAARAVAALRAFLRGRAELLGEAEQSAPPATPGQVAEAERRLGHRLPDDLRALYLTTDGGGGTSGLIDGRELLTLDEMVHAAEHLRYAGRFRFAWDEPGDAAVPFEPRPHGAVRRCHDHPGWVPFTTDGSGNHHAVDLAPAAAGRPGQVLDIGADHHEGPRYVADSVTSLLVHHLDLLERGHYALQDDWPPHLLLDRDPDEEPEEPEWSDAGLPAAPGPDLQSVRITPRAPAAPLDLAPLAAAPRLRRLDLGARTAIGLGALRPLPVEFLRAGLDGEGLAPLAGHPRLGALDLACDVPLDLAPLRALPALWWLDLSRCAVVQDLGVLGELAGLRYLALTREQWAELLERDALPPGLVAARSVGAEATAQWAARIGHPAGDSYRVEGISAEGS</sequence>
<feature type="compositionally biased region" description="Acidic residues" evidence="1">
    <location>
        <begin position="326"/>
        <end position="336"/>
    </location>
</feature>
<protein>
    <submittedName>
        <fullName evidence="3">Cell wall assembly regulator SMI1</fullName>
    </submittedName>
</protein>
<dbReference type="InterPro" id="IPR037883">
    <property type="entry name" value="Knr4/Smi1-like_sf"/>
</dbReference>
<proteinExistence type="predicted"/>
<feature type="domain" description="Knr4/Smi1-like" evidence="2">
    <location>
        <begin position="157"/>
        <end position="301"/>
    </location>
</feature>
<dbReference type="Proteomes" id="UP000266906">
    <property type="component" value="Unassembled WGS sequence"/>
</dbReference>
<dbReference type="PANTHER" id="PTHR47432:SF1">
    <property type="entry name" value="CELL WALL ASSEMBLY REGULATOR SMI1"/>
    <property type="match status" value="1"/>
</dbReference>
<dbReference type="InterPro" id="IPR051873">
    <property type="entry name" value="KNR4/SMI1_regulator"/>
</dbReference>
<dbReference type="AlphaFoldDB" id="A0A3N4RY83"/>
<evidence type="ECO:0000256" key="1">
    <source>
        <dbReference type="SAM" id="MobiDB-lite"/>
    </source>
</evidence>
<dbReference type="SMART" id="SM00860">
    <property type="entry name" value="SMI1_KNR4"/>
    <property type="match status" value="1"/>
</dbReference>
<evidence type="ECO:0000313" key="4">
    <source>
        <dbReference type="Proteomes" id="UP000266906"/>
    </source>
</evidence>
<dbReference type="InterPro" id="IPR018958">
    <property type="entry name" value="Knr4/Smi1-like_dom"/>
</dbReference>
<comment type="caution">
    <text evidence="3">The sequence shown here is derived from an EMBL/GenBank/DDBJ whole genome shotgun (WGS) entry which is preliminary data.</text>
</comment>
<dbReference type="EMBL" id="RKQG01000001">
    <property type="protein sequence ID" value="RPE35635.1"/>
    <property type="molecule type" value="Genomic_DNA"/>
</dbReference>
<keyword evidence="4" id="KW-1185">Reference proteome</keyword>
<dbReference type="Gene3D" id="3.40.1580.10">
    <property type="entry name" value="SMI1/KNR4-like"/>
    <property type="match status" value="1"/>
</dbReference>
<accession>A0A3N4RY83</accession>
<evidence type="ECO:0000259" key="2">
    <source>
        <dbReference type="SMART" id="SM00860"/>
    </source>
</evidence>